<proteinExistence type="inferred from homology"/>
<reference evidence="6 7" key="1">
    <citation type="submission" date="2019-02" db="EMBL/GenBank/DDBJ databases">
        <title>Deep-cultivation of Planctomycetes and their phenomic and genomic characterization uncovers novel biology.</title>
        <authorList>
            <person name="Wiegand S."/>
            <person name="Jogler M."/>
            <person name="Boedeker C."/>
            <person name="Pinto D."/>
            <person name="Vollmers J."/>
            <person name="Rivas-Marin E."/>
            <person name="Kohn T."/>
            <person name="Peeters S.H."/>
            <person name="Heuer A."/>
            <person name="Rast P."/>
            <person name="Oberbeckmann S."/>
            <person name="Bunk B."/>
            <person name="Jeske O."/>
            <person name="Meyerdierks A."/>
            <person name="Storesund J.E."/>
            <person name="Kallscheuer N."/>
            <person name="Luecker S."/>
            <person name="Lage O.M."/>
            <person name="Pohl T."/>
            <person name="Merkel B.J."/>
            <person name="Hornburger P."/>
            <person name="Mueller R.-W."/>
            <person name="Bruemmer F."/>
            <person name="Labrenz M."/>
            <person name="Spormann A.M."/>
            <person name="Op den Camp H."/>
            <person name="Overmann J."/>
            <person name="Amann R."/>
            <person name="Jetten M.S.M."/>
            <person name="Mascher T."/>
            <person name="Medema M.H."/>
            <person name="Devos D.P."/>
            <person name="Kaster A.-K."/>
            <person name="Ovreas L."/>
            <person name="Rohde M."/>
            <person name="Galperin M.Y."/>
            <person name="Jogler C."/>
        </authorList>
    </citation>
    <scope>NUCLEOTIDE SEQUENCE [LARGE SCALE GENOMIC DNA]</scope>
    <source>
        <strain evidence="6 7">Pan44</strain>
    </source>
</reference>
<gene>
    <name evidence="6" type="primary">rbsB</name>
    <name evidence="6" type="ORF">Pan44_22340</name>
</gene>
<dbReference type="Gene3D" id="3.40.50.2300">
    <property type="match status" value="2"/>
</dbReference>
<sequence length="323" mass="33905" precursor="true">MTRRSLLAIACLAVLFQGCNKPASPEAGTSVPPATRTIGVSLLTLENPFFKVIGDNIAAEGKQHGYEAIVVSADKDVAKQGNQVKDFIVKKVSAIVLSPCDSKSIIPVIQEANAAGIPVFTVDIPCNEPGVKIVTQVATDNYGGGKEAARAMIEALGAGGGKIVVLHMPQAESCRLRVKGFREVVDEHNASAAAKVEIVSELESGGAKDTGYKAAEDAVQAHPDLRGIFAINDPAALGARAALERAAKADQVVIVGFDGQPEGKQAIREGKIYADPIQFPARMGVEVVKAIVDHSQGKDVPPQTLIPTSLYRQADALSDPELK</sequence>
<evidence type="ECO:0000259" key="5">
    <source>
        <dbReference type="Pfam" id="PF13407"/>
    </source>
</evidence>
<feature type="domain" description="Periplasmic binding protein" evidence="5">
    <location>
        <begin position="38"/>
        <end position="298"/>
    </location>
</feature>
<dbReference type="AlphaFoldDB" id="A0A517SDM3"/>
<dbReference type="GO" id="GO:0030246">
    <property type="term" value="F:carbohydrate binding"/>
    <property type="evidence" value="ECO:0007669"/>
    <property type="project" value="UniProtKB-ARBA"/>
</dbReference>
<dbReference type="KEGG" id="ccos:Pan44_22340"/>
<dbReference type="Proteomes" id="UP000315700">
    <property type="component" value="Chromosome"/>
</dbReference>
<dbReference type="PANTHER" id="PTHR46847">
    <property type="entry name" value="D-ALLOSE-BINDING PERIPLASMIC PROTEIN-RELATED"/>
    <property type="match status" value="1"/>
</dbReference>
<dbReference type="RefSeq" id="WP_145030050.1">
    <property type="nucleotide sequence ID" value="NZ_CP036271.1"/>
</dbReference>
<evidence type="ECO:0000313" key="6">
    <source>
        <dbReference type="EMBL" id="QDT54207.1"/>
    </source>
</evidence>
<dbReference type="GO" id="GO:0030313">
    <property type="term" value="C:cell envelope"/>
    <property type="evidence" value="ECO:0007669"/>
    <property type="project" value="UniProtKB-SubCell"/>
</dbReference>
<feature type="chain" id="PRO_5021910572" evidence="4">
    <location>
        <begin position="24"/>
        <end position="323"/>
    </location>
</feature>
<dbReference type="FunCoup" id="A0A517SDM3">
    <property type="interactions" value="113"/>
</dbReference>
<dbReference type="EMBL" id="CP036271">
    <property type="protein sequence ID" value="QDT54207.1"/>
    <property type="molecule type" value="Genomic_DNA"/>
</dbReference>
<evidence type="ECO:0000256" key="2">
    <source>
        <dbReference type="ARBA" id="ARBA00007639"/>
    </source>
</evidence>
<keyword evidence="3 4" id="KW-0732">Signal</keyword>
<evidence type="ECO:0000256" key="3">
    <source>
        <dbReference type="ARBA" id="ARBA00022729"/>
    </source>
</evidence>
<evidence type="ECO:0000313" key="7">
    <source>
        <dbReference type="Proteomes" id="UP000315700"/>
    </source>
</evidence>
<dbReference type="InterPro" id="IPR025997">
    <property type="entry name" value="SBP_2_dom"/>
</dbReference>
<evidence type="ECO:0000256" key="1">
    <source>
        <dbReference type="ARBA" id="ARBA00004196"/>
    </source>
</evidence>
<dbReference type="InParanoid" id="A0A517SDM3"/>
<organism evidence="6 7">
    <name type="scientific">Caulifigura coniformis</name>
    <dbReference type="NCBI Taxonomy" id="2527983"/>
    <lineage>
        <taxon>Bacteria</taxon>
        <taxon>Pseudomonadati</taxon>
        <taxon>Planctomycetota</taxon>
        <taxon>Planctomycetia</taxon>
        <taxon>Planctomycetales</taxon>
        <taxon>Planctomycetaceae</taxon>
        <taxon>Caulifigura</taxon>
    </lineage>
</organism>
<dbReference type="InterPro" id="IPR028082">
    <property type="entry name" value="Peripla_BP_I"/>
</dbReference>
<name>A0A517SDM3_9PLAN</name>
<dbReference type="Pfam" id="PF13407">
    <property type="entry name" value="Peripla_BP_4"/>
    <property type="match status" value="1"/>
</dbReference>
<dbReference type="OrthoDB" id="250606at2"/>
<feature type="signal peptide" evidence="4">
    <location>
        <begin position="1"/>
        <end position="23"/>
    </location>
</feature>
<comment type="similarity">
    <text evidence="2">Belongs to the bacterial solute-binding protein 2 family.</text>
</comment>
<accession>A0A517SDM3</accession>
<dbReference type="PROSITE" id="PS51257">
    <property type="entry name" value="PROKAR_LIPOPROTEIN"/>
    <property type="match status" value="1"/>
</dbReference>
<keyword evidence="7" id="KW-1185">Reference proteome</keyword>
<dbReference type="SUPFAM" id="SSF53822">
    <property type="entry name" value="Periplasmic binding protein-like I"/>
    <property type="match status" value="1"/>
</dbReference>
<evidence type="ECO:0000256" key="4">
    <source>
        <dbReference type="SAM" id="SignalP"/>
    </source>
</evidence>
<dbReference type="CDD" id="cd06322">
    <property type="entry name" value="PBP1_ABC_sugar_binding-like"/>
    <property type="match status" value="1"/>
</dbReference>
<protein>
    <submittedName>
        <fullName evidence="6">D-ribose-binding periplasmic protein</fullName>
    </submittedName>
</protein>
<dbReference type="PANTHER" id="PTHR46847:SF1">
    <property type="entry name" value="D-ALLOSE-BINDING PERIPLASMIC PROTEIN-RELATED"/>
    <property type="match status" value="1"/>
</dbReference>
<comment type="subcellular location">
    <subcellularLocation>
        <location evidence="1">Cell envelope</location>
    </subcellularLocation>
</comment>